<name>A0A7G8PQV4_9FLAO</name>
<evidence type="ECO:0008006" key="4">
    <source>
        <dbReference type="Google" id="ProtNLM"/>
    </source>
</evidence>
<dbReference type="InterPro" id="IPR036514">
    <property type="entry name" value="SGNH_hydro_sf"/>
</dbReference>
<feature type="transmembrane region" description="Helical" evidence="1">
    <location>
        <begin position="6"/>
        <end position="26"/>
    </location>
</feature>
<dbReference type="EMBL" id="CP052909">
    <property type="protein sequence ID" value="QNJ96720.1"/>
    <property type="molecule type" value="Genomic_DNA"/>
</dbReference>
<evidence type="ECO:0000256" key="1">
    <source>
        <dbReference type="SAM" id="Phobius"/>
    </source>
</evidence>
<organism evidence="2 3">
    <name type="scientific">Constantimarinum furrinae</name>
    <dbReference type="NCBI Taxonomy" id="2562285"/>
    <lineage>
        <taxon>Bacteria</taxon>
        <taxon>Pseudomonadati</taxon>
        <taxon>Bacteroidota</taxon>
        <taxon>Flavobacteriia</taxon>
        <taxon>Flavobacteriales</taxon>
        <taxon>Flavobacteriaceae</taxon>
        <taxon>Altibacter/Constantimarinum group</taxon>
        <taxon>Constantimarinum</taxon>
    </lineage>
</organism>
<dbReference type="SUPFAM" id="SSF52266">
    <property type="entry name" value="SGNH hydrolase"/>
    <property type="match status" value="1"/>
</dbReference>
<sequence>MKKFVIKTILFFTPILILGIIVEISLRENTFSAKRNYIDSNADSIEVLILGSSQNFRAINPEFLTMRSAPLAHGESAINIDFKLFDRYFESFPELHTVILEVSYHTLDDFRGYKWNKNHLFHIYYNLNNYKDKPPFKDHFLLTSNFKEYSKKFFKSILNPEMQEYNRFGYPYKWLNKSRFANLNYNDSLIKKSSHTAYLNGRHFDEHIAYFDLNSERLDSLITVCNKRNIDVVLLSPPKYYLYNQAMNKRKLERRNSIFKKYMSHKRVHIWNFETKYEYETELFGNEDHMNSKGAEIFTKEINVLLEELESKK</sequence>
<dbReference type="GO" id="GO:0016788">
    <property type="term" value="F:hydrolase activity, acting on ester bonds"/>
    <property type="evidence" value="ECO:0007669"/>
    <property type="project" value="UniProtKB-ARBA"/>
</dbReference>
<dbReference type="AlphaFoldDB" id="A0A7G8PQV4"/>
<keyword evidence="3" id="KW-1185">Reference proteome</keyword>
<keyword evidence="1" id="KW-0812">Transmembrane</keyword>
<accession>A0A7G8PQV4</accession>
<keyword evidence="1" id="KW-0472">Membrane</keyword>
<dbReference type="Gene3D" id="3.40.50.1110">
    <property type="entry name" value="SGNH hydrolase"/>
    <property type="match status" value="1"/>
</dbReference>
<evidence type="ECO:0000313" key="2">
    <source>
        <dbReference type="EMBL" id="QNJ96720.1"/>
    </source>
</evidence>
<dbReference type="KEGG" id="alti:ALE3EI_0129"/>
<protein>
    <recommendedName>
        <fullName evidence="4">DUF1574 domain-containing protein</fullName>
    </recommendedName>
</protein>
<dbReference type="RefSeq" id="WP_186989823.1">
    <property type="nucleotide sequence ID" value="NZ_CP052909.1"/>
</dbReference>
<gene>
    <name evidence="2" type="ORF">ALE3EI_0129</name>
</gene>
<evidence type="ECO:0000313" key="3">
    <source>
        <dbReference type="Proteomes" id="UP000515514"/>
    </source>
</evidence>
<proteinExistence type="predicted"/>
<keyword evidence="1" id="KW-1133">Transmembrane helix</keyword>
<reference evidence="2 3" key="1">
    <citation type="submission" date="2020-04" db="EMBL/GenBank/DDBJ databases">
        <title>Genome sequence of Altibacter aquimarinus strain ALE3EI.</title>
        <authorList>
            <person name="Oh H.-M."/>
            <person name="Jang D."/>
        </authorList>
    </citation>
    <scope>NUCLEOTIDE SEQUENCE [LARGE SCALE GENOMIC DNA]</scope>
    <source>
        <strain evidence="2 3">ALE3EI</strain>
    </source>
</reference>
<dbReference type="Proteomes" id="UP000515514">
    <property type="component" value="Chromosome"/>
</dbReference>